<dbReference type="PANTHER" id="PTHR30582">
    <property type="entry name" value="L,D-TRANSPEPTIDASE"/>
    <property type="match status" value="1"/>
</dbReference>
<keyword evidence="7 9" id="KW-0573">Peptidoglycan synthesis</keyword>
<dbReference type="PANTHER" id="PTHR30582:SF24">
    <property type="entry name" value="L,D-TRANSPEPTIDASE ERFK_SRFK-RELATED"/>
    <property type="match status" value="1"/>
</dbReference>
<evidence type="ECO:0000256" key="3">
    <source>
        <dbReference type="ARBA" id="ARBA00022676"/>
    </source>
</evidence>
<dbReference type="AlphaFoldDB" id="A0A0P6W1M0"/>
<evidence type="ECO:0000256" key="2">
    <source>
        <dbReference type="ARBA" id="ARBA00005992"/>
    </source>
</evidence>
<dbReference type="Pfam" id="PF03734">
    <property type="entry name" value="YkuD"/>
    <property type="match status" value="1"/>
</dbReference>
<evidence type="ECO:0000256" key="4">
    <source>
        <dbReference type="ARBA" id="ARBA00022679"/>
    </source>
</evidence>
<dbReference type="InterPro" id="IPR005490">
    <property type="entry name" value="LD_TPept_cat_dom"/>
</dbReference>
<evidence type="ECO:0000256" key="7">
    <source>
        <dbReference type="ARBA" id="ARBA00022984"/>
    </source>
</evidence>
<reference evidence="12 13" key="1">
    <citation type="submission" date="2015-09" db="EMBL/GenBank/DDBJ databases">
        <authorList>
            <person name="Jackson K.R."/>
            <person name="Lunt B.L."/>
            <person name="Fisher J.N.B."/>
            <person name="Gardner A.V."/>
            <person name="Bailey M.E."/>
            <person name="Deus L.M."/>
            <person name="Earl A.S."/>
            <person name="Gibby P.D."/>
            <person name="Hartmann K.A."/>
            <person name="Liu J.E."/>
            <person name="Manci A.M."/>
            <person name="Nielsen D.A."/>
            <person name="Solomon M.B."/>
            <person name="Breakwell D.P."/>
            <person name="Burnett S.H."/>
            <person name="Grose J.H."/>
        </authorList>
    </citation>
    <scope>NUCLEOTIDE SEQUENCE [LARGE SCALE GENOMIC DNA]</scope>
    <source>
        <strain evidence="12 13">16</strain>
    </source>
</reference>
<evidence type="ECO:0000259" key="11">
    <source>
        <dbReference type="PROSITE" id="PS52029"/>
    </source>
</evidence>
<feature type="chain" id="PRO_5006132003" description="L,D-TPase catalytic domain-containing protein" evidence="10">
    <location>
        <begin position="28"/>
        <end position="170"/>
    </location>
</feature>
<evidence type="ECO:0000313" key="13">
    <source>
        <dbReference type="Proteomes" id="UP000048984"/>
    </source>
</evidence>
<evidence type="ECO:0000256" key="8">
    <source>
        <dbReference type="ARBA" id="ARBA00023316"/>
    </source>
</evidence>
<dbReference type="GO" id="GO:0016757">
    <property type="term" value="F:glycosyltransferase activity"/>
    <property type="evidence" value="ECO:0007669"/>
    <property type="project" value="UniProtKB-KW"/>
</dbReference>
<dbReference type="GO" id="GO:0005576">
    <property type="term" value="C:extracellular region"/>
    <property type="evidence" value="ECO:0007669"/>
    <property type="project" value="TreeGrafter"/>
</dbReference>
<organism evidence="12 13">
    <name type="scientific">Prosthecodimorpha hirschii</name>
    <dbReference type="NCBI Taxonomy" id="665126"/>
    <lineage>
        <taxon>Bacteria</taxon>
        <taxon>Pseudomonadati</taxon>
        <taxon>Pseudomonadota</taxon>
        <taxon>Alphaproteobacteria</taxon>
        <taxon>Hyphomicrobiales</taxon>
        <taxon>Ancalomicrobiaceae</taxon>
        <taxon>Prosthecodimorpha</taxon>
    </lineage>
</organism>
<feature type="active site" description="Proton donor/acceptor" evidence="9">
    <location>
        <position position="129"/>
    </location>
</feature>
<dbReference type="InterPro" id="IPR050979">
    <property type="entry name" value="LD-transpeptidase"/>
</dbReference>
<evidence type="ECO:0000256" key="9">
    <source>
        <dbReference type="PROSITE-ProRule" id="PRU01373"/>
    </source>
</evidence>
<evidence type="ECO:0000256" key="6">
    <source>
        <dbReference type="ARBA" id="ARBA00022960"/>
    </source>
</evidence>
<dbReference type="UniPathway" id="UPA00219"/>
<keyword evidence="13" id="KW-1185">Reference proteome</keyword>
<evidence type="ECO:0000256" key="1">
    <source>
        <dbReference type="ARBA" id="ARBA00004752"/>
    </source>
</evidence>
<dbReference type="FunFam" id="2.40.440.10:FF:000002">
    <property type="entry name" value="L,D-transpeptidase ErfK/SrfK"/>
    <property type="match status" value="1"/>
</dbReference>
<evidence type="ECO:0000256" key="10">
    <source>
        <dbReference type="SAM" id="SignalP"/>
    </source>
</evidence>
<reference evidence="12 13" key="2">
    <citation type="submission" date="2015-10" db="EMBL/GenBank/DDBJ databases">
        <title>Draft Genome Sequence of Prosthecomicrobium hirschii ATCC 27832.</title>
        <authorList>
            <person name="Daniel J."/>
            <person name="Givan S.A."/>
            <person name="Brun Y.V."/>
            <person name="Brown P.J."/>
        </authorList>
    </citation>
    <scope>NUCLEOTIDE SEQUENCE [LARGE SCALE GENOMIC DNA]</scope>
    <source>
        <strain evidence="12 13">16</strain>
    </source>
</reference>
<sequence length="170" mass="18173">MRISHLRKVLAGAVLLAAFAFAPAAVAGDTVAFDSSYAAGTIVIKTGERKLYYVTGQGQAIRYPIAVGMPGREWTGTNTVARKEVNPTWQPPAAVRADKPGLPSLIPPGPSNPLGPRAMVLAWGEYAIHGTNKRSSIGTRASYGCIRMYNEHVVELFDRVSVGTPVVVLR</sequence>
<evidence type="ECO:0000313" key="12">
    <source>
        <dbReference type="EMBL" id="KPL53084.1"/>
    </source>
</evidence>
<dbReference type="SUPFAM" id="SSF141523">
    <property type="entry name" value="L,D-transpeptidase catalytic domain-like"/>
    <property type="match status" value="1"/>
</dbReference>
<dbReference type="Gene3D" id="2.40.440.10">
    <property type="entry name" value="L,D-transpeptidase catalytic domain-like"/>
    <property type="match status" value="1"/>
</dbReference>
<comment type="pathway">
    <text evidence="1 9">Cell wall biogenesis; peptidoglycan biosynthesis.</text>
</comment>
<dbReference type="GO" id="GO:0071555">
    <property type="term" value="P:cell wall organization"/>
    <property type="evidence" value="ECO:0007669"/>
    <property type="project" value="UniProtKB-UniRule"/>
</dbReference>
<dbReference type="OrthoDB" id="8478453at2"/>
<dbReference type="InterPro" id="IPR038063">
    <property type="entry name" value="Transpep_catalytic_dom"/>
</dbReference>
<comment type="caution">
    <text evidence="12">The sequence shown here is derived from an EMBL/GenBank/DDBJ whole genome shotgun (WGS) entry which is preliminary data.</text>
</comment>
<keyword evidence="4" id="KW-0808">Transferase</keyword>
<keyword evidence="8 9" id="KW-0961">Cell wall biogenesis/degradation</keyword>
<evidence type="ECO:0000256" key="5">
    <source>
        <dbReference type="ARBA" id="ARBA00022801"/>
    </source>
</evidence>
<keyword evidence="5" id="KW-0378">Hydrolase</keyword>
<dbReference type="RefSeq" id="WP_054359247.1">
    <property type="nucleotide sequence ID" value="NZ_JAPCYQ010000001.1"/>
</dbReference>
<comment type="similarity">
    <text evidence="2">Belongs to the YkuD family.</text>
</comment>
<dbReference type="PROSITE" id="PS52029">
    <property type="entry name" value="LD_TPASE"/>
    <property type="match status" value="1"/>
</dbReference>
<name>A0A0P6W1M0_9HYPH</name>
<dbReference type="GO" id="GO:0018104">
    <property type="term" value="P:peptidoglycan-protein cross-linking"/>
    <property type="evidence" value="ECO:0007669"/>
    <property type="project" value="TreeGrafter"/>
</dbReference>
<feature type="domain" description="L,D-TPase catalytic" evidence="11">
    <location>
        <begin position="40"/>
        <end position="169"/>
    </location>
</feature>
<dbReference type="GO" id="GO:0071972">
    <property type="term" value="F:peptidoglycan L,D-transpeptidase activity"/>
    <property type="evidence" value="ECO:0007669"/>
    <property type="project" value="TreeGrafter"/>
</dbReference>
<feature type="active site" description="Nucleophile" evidence="9">
    <location>
        <position position="145"/>
    </location>
</feature>
<proteinExistence type="inferred from homology"/>
<gene>
    <name evidence="12" type="ORF">ABB55_13380</name>
</gene>
<keyword evidence="3" id="KW-0328">Glycosyltransferase</keyword>
<accession>A0A0P6W1M0</accession>
<dbReference type="GO" id="GO:0008360">
    <property type="term" value="P:regulation of cell shape"/>
    <property type="evidence" value="ECO:0007669"/>
    <property type="project" value="UniProtKB-UniRule"/>
</dbReference>
<dbReference type="EMBL" id="LJYW01000001">
    <property type="protein sequence ID" value="KPL53084.1"/>
    <property type="molecule type" value="Genomic_DNA"/>
</dbReference>
<dbReference type="Proteomes" id="UP000048984">
    <property type="component" value="Unassembled WGS sequence"/>
</dbReference>
<keyword evidence="6 9" id="KW-0133">Cell shape</keyword>
<feature type="signal peptide" evidence="10">
    <location>
        <begin position="1"/>
        <end position="27"/>
    </location>
</feature>
<keyword evidence="10" id="KW-0732">Signal</keyword>
<dbReference type="CDD" id="cd16913">
    <property type="entry name" value="YkuD_like"/>
    <property type="match status" value="1"/>
</dbReference>
<dbReference type="STRING" id="665126.ABB55_13380"/>
<protein>
    <recommendedName>
        <fullName evidence="11">L,D-TPase catalytic domain-containing protein</fullName>
    </recommendedName>
</protein>